<dbReference type="Pfam" id="PF00565">
    <property type="entry name" value="SNase"/>
    <property type="match status" value="1"/>
</dbReference>
<gene>
    <name evidence="2" type="ORF">VO56_02555</name>
</gene>
<dbReference type="EMBL" id="CP011021">
    <property type="protein sequence ID" value="AKA50240.1"/>
    <property type="molecule type" value="Genomic_DNA"/>
</dbReference>
<evidence type="ECO:0000313" key="3">
    <source>
        <dbReference type="Proteomes" id="UP000032722"/>
    </source>
</evidence>
<dbReference type="PROSITE" id="PS50830">
    <property type="entry name" value="TNASE_3"/>
    <property type="match status" value="1"/>
</dbReference>
<dbReference type="KEGG" id="mgb:VO56_02555"/>
<accession>A0A0D5ZKR2</accession>
<organism evidence="3">
    <name type="scientific">Mycoplasmopsis gallinacea</name>
    <dbReference type="NCBI Taxonomy" id="29556"/>
    <lineage>
        <taxon>Bacteria</taxon>
        <taxon>Bacillati</taxon>
        <taxon>Mycoplasmatota</taxon>
        <taxon>Mycoplasmoidales</taxon>
        <taxon>Metamycoplasmataceae</taxon>
        <taxon>Mycoplasmopsis</taxon>
    </lineage>
</organism>
<reference evidence="2 3" key="1">
    <citation type="journal article" date="2015" name="Genome Announc.">
        <title>Complete Genome Sequence of Mycoplasma meleagridis, a Possible Emerging Pathogen in Chickens.</title>
        <authorList>
            <person name="Abolnik C."/>
        </authorList>
    </citation>
    <scope>NUCLEOTIDE SEQUENCE [LARGE SCALE GENOMIC DNA]</scope>
    <source>
        <strain evidence="2 3">B2096 8B</strain>
    </source>
</reference>
<proteinExistence type="predicted"/>
<evidence type="ECO:0000313" key="2">
    <source>
        <dbReference type="EMBL" id="AKA50240.1"/>
    </source>
</evidence>
<dbReference type="SUPFAM" id="SSF50199">
    <property type="entry name" value="Staphylococcal nuclease"/>
    <property type="match status" value="1"/>
</dbReference>
<dbReference type="InterPro" id="IPR035437">
    <property type="entry name" value="SNase_OB-fold_sf"/>
</dbReference>
<name>A0A0D5ZKR2_9BACT</name>
<dbReference type="AlphaFoldDB" id="A0A0D5ZKR2"/>
<protein>
    <recommendedName>
        <fullName evidence="1">TNase-like domain-containing protein</fullName>
    </recommendedName>
</protein>
<dbReference type="Proteomes" id="UP000032722">
    <property type="component" value="Chromosome"/>
</dbReference>
<evidence type="ECO:0000259" key="1">
    <source>
        <dbReference type="PROSITE" id="PS50830"/>
    </source>
</evidence>
<dbReference type="InterPro" id="IPR016071">
    <property type="entry name" value="Staphylococal_nuclease_OB-fold"/>
</dbReference>
<dbReference type="PATRIC" id="fig|29556.3.peg.504"/>
<sequence>MLCSCDFVIHQKVQSTKLERVKLLKVLDGDTAKIELKGKTITVRLFAIDTPETLKPGINDEESFAPYENAWGEVAKKELMKLIKRNSNKDIFYLKISADKYHREVGILFFKESLDIKDSINYYLVTNGLARVAYFSFDKWRSPFYLKNEQQRIFVKELLNAQSQALNNKMGFWKAGLENVFAKEWK</sequence>
<dbReference type="SMART" id="SM00318">
    <property type="entry name" value="SNc"/>
    <property type="match status" value="1"/>
</dbReference>
<dbReference type="Gene3D" id="2.40.50.90">
    <property type="match status" value="1"/>
</dbReference>
<feature type="domain" description="TNase-like" evidence="1">
    <location>
        <begin position="17"/>
        <end position="175"/>
    </location>
</feature>
<dbReference type="HOGENOM" id="CLU_046484_9_0_14"/>